<feature type="transmembrane region" description="Helical" evidence="1">
    <location>
        <begin position="80"/>
        <end position="99"/>
    </location>
</feature>
<gene>
    <name evidence="3" type="ORF">J5U23_01533</name>
</gene>
<accession>A0A8F5GT78</accession>
<dbReference type="Pfam" id="PF07760">
    <property type="entry name" value="DUF1616"/>
    <property type="match status" value="1"/>
</dbReference>
<dbReference type="KEGG" id="sshi:J5U23_01533"/>
<feature type="domain" description="DUF1616" evidence="2">
    <location>
        <begin position="72"/>
        <end position="198"/>
    </location>
</feature>
<reference evidence="3" key="1">
    <citation type="journal article" date="2021" name="Environ. Microbiol.">
        <title>New insights into the diversity and evolution of the archaeal mobilome from three complete genomes of Saccharolobus shibatae.</title>
        <authorList>
            <person name="Medvedeva S."/>
            <person name="Brandt D."/>
            <person name="Cvirkaite-Krupovic V."/>
            <person name="Liu Y."/>
            <person name="Severinov K."/>
            <person name="Ishino S."/>
            <person name="Ishino Y."/>
            <person name="Prangishvili D."/>
            <person name="Kalinowski J."/>
            <person name="Krupovic M."/>
        </authorList>
    </citation>
    <scope>NUCLEOTIDE SEQUENCE</scope>
    <source>
        <strain evidence="3">B12</strain>
    </source>
</reference>
<proteinExistence type="predicted"/>
<evidence type="ECO:0000256" key="1">
    <source>
        <dbReference type="SAM" id="Phobius"/>
    </source>
</evidence>
<protein>
    <recommendedName>
        <fullName evidence="2">DUF1616 domain-containing protein</fullName>
    </recommendedName>
</protein>
<dbReference type="GeneID" id="65563101"/>
<keyword evidence="1" id="KW-0472">Membrane</keyword>
<sequence>MVEVSQLVTQYKMTYSHYLLSLELYRIETYLLLILPLIIFTIYYFFAEELKHYYYLIWYRFNRKKKIVSLKSGKDPISNGILAGTIIILLIFAFGMYILNTQSKENFSEMAILNSNGIIGNYPSHLAPGENALVYALVQNHEGMPMLYQIKVILEDNNTNITLYTSYNIVNNNGEWKLPIAFAINSTGTFKLEVMLYYYNLTLQRFVYANIFDQLVVSVS</sequence>
<dbReference type="OrthoDB" id="44252at2157"/>
<evidence type="ECO:0000313" key="4">
    <source>
        <dbReference type="Proteomes" id="UP000694018"/>
    </source>
</evidence>
<dbReference type="EMBL" id="CP077717">
    <property type="protein sequence ID" value="QXJ28664.1"/>
    <property type="molecule type" value="Genomic_DNA"/>
</dbReference>
<dbReference type="RefSeq" id="WP_218267434.1">
    <property type="nucleotide sequence ID" value="NZ_CP077717.1"/>
</dbReference>
<dbReference type="Proteomes" id="UP000694018">
    <property type="component" value="Chromosome"/>
</dbReference>
<feature type="transmembrane region" description="Helical" evidence="1">
    <location>
        <begin position="29"/>
        <end position="46"/>
    </location>
</feature>
<organism evidence="3 4">
    <name type="scientific">Saccharolobus shibatae (strain ATCC 51178 / DSM 5389 / JCM 8931 / NBRC 15437 / B12)</name>
    <name type="common">Sulfolobus shibatae</name>
    <dbReference type="NCBI Taxonomy" id="523848"/>
    <lineage>
        <taxon>Archaea</taxon>
        <taxon>Thermoproteota</taxon>
        <taxon>Thermoprotei</taxon>
        <taxon>Sulfolobales</taxon>
        <taxon>Sulfolobaceae</taxon>
        <taxon>Saccharolobus</taxon>
    </lineage>
</organism>
<evidence type="ECO:0000259" key="2">
    <source>
        <dbReference type="Pfam" id="PF07760"/>
    </source>
</evidence>
<keyword evidence="1" id="KW-1133">Transmembrane helix</keyword>
<dbReference type="InterPro" id="IPR011674">
    <property type="entry name" value="DUF1616"/>
</dbReference>
<evidence type="ECO:0000313" key="3">
    <source>
        <dbReference type="EMBL" id="QXJ28664.1"/>
    </source>
</evidence>
<keyword evidence="1" id="KW-0812">Transmembrane</keyword>
<dbReference type="AlphaFoldDB" id="A0A8F5GT78"/>
<name>A0A8F5GT78_SACSH</name>